<dbReference type="RefSeq" id="WP_256616489.1">
    <property type="nucleotide sequence ID" value="NZ_JANIBK010000121.1"/>
</dbReference>
<dbReference type="Pfam" id="PF05573">
    <property type="entry name" value="NosL"/>
    <property type="match status" value="1"/>
</dbReference>
<dbReference type="InterPro" id="IPR008719">
    <property type="entry name" value="N2O_reductase_NosL"/>
</dbReference>
<reference evidence="2 3" key="1">
    <citation type="submission" date="2022-07" db="EMBL/GenBank/DDBJ databases">
        <title>Methylomonas rivi sp. nov., Methylomonas rosea sp. nov., Methylomonas aureus sp. nov. and Methylomonas subterranea sp. nov., four novel methanotrophs isolated from a freshwater creek and the deep terrestrial subsurface.</title>
        <authorList>
            <person name="Abin C."/>
            <person name="Sankaranarayanan K."/>
            <person name="Garner C."/>
            <person name="Sindelar R."/>
            <person name="Kotary K."/>
            <person name="Garner R."/>
            <person name="Barclay S."/>
            <person name="Lawson P."/>
            <person name="Krumholz L."/>
        </authorList>
    </citation>
    <scope>NUCLEOTIDE SEQUENCE [LARGE SCALE GENOMIC DNA]</scope>
    <source>
        <strain evidence="2 3">WSC-6</strain>
    </source>
</reference>
<evidence type="ECO:0000313" key="2">
    <source>
        <dbReference type="EMBL" id="MCQ8130062.1"/>
    </source>
</evidence>
<sequence length="490" mass="54067">MKTKTLWMVLVCQLLLLPVWVMAEEQQMTPVVVTPHEHEHSERPSCRVCGMWIDQYIKTAGVITYKNDDKEYTCGVACLLREVEDAGGVSELKSVKVTDWVSGELVDAEGATYVVGSNVIPDMIPNYIAFAKRTEAEEFAAKEGGEIMEFGVAFQDSSPVGTTAPFRIRTAVTPGAGNFSVGMVYGYTEKNSIKNGSGSSDASDFIGANRGQKQAPEEVQIHSQAITLNYSPTDSLALFMNIPMAERRTSTLTQQTPGRIGETIADESGIGDILLEGRYNFWHSTRYDQFASLLLGTTLPTGDFDGARTRNAQLGRSLVARGPALQSGKETATFTGGLLYSQRWKDFWLHTSALYNANPENDDRFKFGDVVSGGLALHYTPNYDLMLGIELDASYTQKNEDMGYKIGNSGGVVSNLAFVGDWRFLNAFGGNFKLRGSVGLPIYEDLNSQRVAYRQNNQQFNLTQVQPGDGFFGNLAIQWTYRDAPDYHDH</sequence>
<evidence type="ECO:0000313" key="3">
    <source>
        <dbReference type="Proteomes" id="UP001524586"/>
    </source>
</evidence>
<keyword evidence="1" id="KW-0732">Signal</keyword>
<organism evidence="2 3">
    <name type="scientific">Methylomonas rivi</name>
    <dbReference type="NCBI Taxonomy" id="2952226"/>
    <lineage>
        <taxon>Bacteria</taxon>
        <taxon>Pseudomonadati</taxon>
        <taxon>Pseudomonadota</taxon>
        <taxon>Gammaproteobacteria</taxon>
        <taxon>Methylococcales</taxon>
        <taxon>Methylococcaceae</taxon>
        <taxon>Methylomonas</taxon>
    </lineage>
</organism>
<dbReference type="Gene3D" id="3.30.70.2050">
    <property type="match status" value="1"/>
</dbReference>
<feature type="signal peptide" evidence="1">
    <location>
        <begin position="1"/>
        <end position="23"/>
    </location>
</feature>
<dbReference type="PANTHER" id="PTHR41247:SF1">
    <property type="entry name" value="HTH-TYPE TRANSCRIPTIONAL REPRESSOR YCNK"/>
    <property type="match status" value="1"/>
</dbReference>
<comment type="caution">
    <text evidence="2">The sequence shown here is derived from an EMBL/GenBank/DDBJ whole genome shotgun (WGS) entry which is preliminary data.</text>
</comment>
<dbReference type="Proteomes" id="UP001524586">
    <property type="component" value="Unassembled WGS sequence"/>
</dbReference>
<accession>A0ABT1U8G0</accession>
<dbReference type="InterPro" id="IPR025737">
    <property type="entry name" value="FApF"/>
</dbReference>
<evidence type="ECO:0000256" key="1">
    <source>
        <dbReference type="SAM" id="SignalP"/>
    </source>
</evidence>
<dbReference type="PANTHER" id="PTHR41247">
    <property type="entry name" value="HTH-TYPE TRANSCRIPTIONAL REPRESSOR YCNK"/>
    <property type="match status" value="1"/>
</dbReference>
<dbReference type="EMBL" id="JANIBK010000121">
    <property type="protein sequence ID" value="MCQ8130062.1"/>
    <property type="molecule type" value="Genomic_DNA"/>
</dbReference>
<dbReference type="Pfam" id="PF13557">
    <property type="entry name" value="Phenol_MetA_deg"/>
    <property type="match status" value="1"/>
</dbReference>
<name>A0ABT1U8G0_9GAMM</name>
<feature type="chain" id="PRO_5047293533" evidence="1">
    <location>
        <begin position="24"/>
        <end position="490"/>
    </location>
</feature>
<keyword evidence="3" id="KW-1185">Reference proteome</keyword>
<proteinExistence type="predicted"/>
<dbReference type="SUPFAM" id="SSF160387">
    <property type="entry name" value="NosL/MerB-like"/>
    <property type="match status" value="1"/>
</dbReference>
<protein>
    <submittedName>
        <fullName evidence="2">Nitrous oxide reductase accessory protein NosL</fullName>
    </submittedName>
</protein>
<gene>
    <name evidence="2" type="ORF">NP596_16510</name>
</gene>